<keyword evidence="3" id="KW-1185">Reference proteome</keyword>
<dbReference type="EMBL" id="JADBGQ010000007">
    <property type="protein sequence ID" value="KAG5387981.1"/>
    <property type="molecule type" value="Genomic_DNA"/>
</dbReference>
<proteinExistence type="predicted"/>
<gene>
    <name evidence="2" type="primary">A08g500840.1_BraROA</name>
    <name evidence="2" type="ORF">IGI04_029522</name>
</gene>
<sequence>MTGVSFHETTKAIQMDDEWLNDRIQEIHDASKLQAHPLTDLAKLDWLFVGKHISINDGYYPGSGVDQNREYEPVTENEYDTVNLEDDFDVPSRNQNETPSSYNQSSEQVYGNTSRSSSSARKQGTTNVSYDCVTNEAYMKQIKLYERAQDNKLEGAIVSLTLPGLQYESLLY</sequence>
<protein>
    <submittedName>
        <fullName evidence="2">Uncharacterized protein</fullName>
    </submittedName>
</protein>
<comment type="caution">
    <text evidence="2">The sequence shown here is derived from an EMBL/GenBank/DDBJ whole genome shotgun (WGS) entry which is preliminary data.</text>
</comment>
<name>A0ABQ7LS06_BRACM</name>
<evidence type="ECO:0000313" key="3">
    <source>
        <dbReference type="Proteomes" id="UP000823674"/>
    </source>
</evidence>
<feature type="region of interest" description="Disordered" evidence="1">
    <location>
        <begin position="86"/>
        <end position="126"/>
    </location>
</feature>
<accession>A0ABQ7LS06</accession>
<reference evidence="2 3" key="1">
    <citation type="submission" date="2021-03" db="EMBL/GenBank/DDBJ databases">
        <authorList>
            <person name="King G.J."/>
            <person name="Bancroft I."/>
            <person name="Baten A."/>
            <person name="Bloomfield J."/>
            <person name="Borpatragohain P."/>
            <person name="He Z."/>
            <person name="Irish N."/>
            <person name="Irwin J."/>
            <person name="Liu K."/>
            <person name="Mauleon R.P."/>
            <person name="Moore J."/>
            <person name="Morris R."/>
            <person name="Ostergaard L."/>
            <person name="Wang B."/>
            <person name="Wells R."/>
        </authorList>
    </citation>
    <scope>NUCLEOTIDE SEQUENCE [LARGE SCALE GENOMIC DNA]</scope>
    <source>
        <strain evidence="2">R-o-18</strain>
        <tissue evidence="2">Leaf</tissue>
    </source>
</reference>
<evidence type="ECO:0000256" key="1">
    <source>
        <dbReference type="SAM" id="MobiDB-lite"/>
    </source>
</evidence>
<organism evidence="2 3">
    <name type="scientific">Brassica rapa subsp. trilocularis</name>
    <dbReference type="NCBI Taxonomy" id="1813537"/>
    <lineage>
        <taxon>Eukaryota</taxon>
        <taxon>Viridiplantae</taxon>
        <taxon>Streptophyta</taxon>
        <taxon>Embryophyta</taxon>
        <taxon>Tracheophyta</taxon>
        <taxon>Spermatophyta</taxon>
        <taxon>Magnoliopsida</taxon>
        <taxon>eudicotyledons</taxon>
        <taxon>Gunneridae</taxon>
        <taxon>Pentapetalae</taxon>
        <taxon>rosids</taxon>
        <taxon>malvids</taxon>
        <taxon>Brassicales</taxon>
        <taxon>Brassicaceae</taxon>
        <taxon>Brassiceae</taxon>
        <taxon>Brassica</taxon>
    </lineage>
</organism>
<feature type="compositionally biased region" description="Polar residues" evidence="1">
    <location>
        <begin position="92"/>
        <end position="126"/>
    </location>
</feature>
<dbReference type="Proteomes" id="UP000823674">
    <property type="component" value="Chromosome A08"/>
</dbReference>
<evidence type="ECO:0000313" key="2">
    <source>
        <dbReference type="EMBL" id="KAG5387981.1"/>
    </source>
</evidence>